<feature type="domain" description="FAE" evidence="7">
    <location>
        <begin position="26"/>
        <end position="319"/>
    </location>
</feature>
<dbReference type="HOGENOM" id="CLU_013238_3_1_1"/>
<feature type="active site" evidence="5">
    <location>
        <position position="255"/>
    </location>
</feature>
<dbReference type="STRING" id="15368.I1I4M1"/>
<dbReference type="eggNOG" id="ENOG502QPV6">
    <property type="taxonomic scope" value="Eukaryota"/>
</dbReference>
<evidence type="ECO:0000259" key="8">
    <source>
        <dbReference type="Pfam" id="PF08541"/>
    </source>
</evidence>
<feature type="active site" evidence="5">
    <location>
        <position position="353"/>
    </location>
</feature>
<proteinExistence type="inferred from homology"/>
<dbReference type="PANTHER" id="PTHR31561">
    <property type="entry name" value="3-KETOACYL-COA SYNTHASE"/>
    <property type="match status" value="1"/>
</dbReference>
<keyword evidence="11" id="KW-1185">Reference proteome</keyword>
<organism evidence="9">
    <name type="scientific">Brachypodium distachyon</name>
    <name type="common">Purple false brome</name>
    <name type="synonym">Trachynia distachya</name>
    <dbReference type="NCBI Taxonomy" id="15368"/>
    <lineage>
        <taxon>Eukaryota</taxon>
        <taxon>Viridiplantae</taxon>
        <taxon>Streptophyta</taxon>
        <taxon>Embryophyta</taxon>
        <taxon>Tracheophyta</taxon>
        <taxon>Spermatophyta</taxon>
        <taxon>Magnoliopsida</taxon>
        <taxon>Liliopsida</taxon>
        <taxon>Poales</taxon>
        <taxon>Poaceae</taxon>
        <taxon>BOP clade</taxon>
        <taxon>Pooideae</taxon>
        <taxon>Stipodae</taxon>
        <taxon>Brachypodieae</taxon>
        <taxon>Brachypodium</taxon>
    </lineage>
</organism>
<dbReference type="Pfam" id="PF08541">
    <property type="entry name" value="ACP_syn_III_C"/>
    <property type="match status" value="1"/>
</dbReference>
<sequence length="473" mass="52478">MELATMVTLTLLALSLATLARVLVARARMRRCYLLDYVCYKGTDDRKLPTDLCGEIIQRNKLLGLEEYKFLLKVIVNSGIGEETYGPRNIIAGGDASPDRVNEGMEEMDETFHAVLDELFARSAAPGGIGVRPEDVDLLVVNVSMFSPAPSLSARVVRRYGLREDVKVFNLTGMGCSATLIALDLANNFFRTHASKVALVMTSESIAPNWYPGNKRSFMLGNCLFRSGGCAYFLTNSPRLRPHAKLRLRHVVRTHTGASDESYNCALQMEDDAGRPGFHLGKELPRAAVGAFVKNLRVLAPRVLPLPELLRLAYSTLSSRLARRSNNNNNNNNNTKPKSSSAMTIRMKAGVDHFCVHTGGAAVIDGVGKGLTLTEHDIEPSRMTLHRFGNTSASSVWYVLSYMEAKRRLKRGDRVLMLTFGAGFKCNSCVWTVEKDDIADAGVWKDCIHEYPPKEIRNPFMEKYGFVKDMMAL</sequence>
<dbReference type="Gene3D" id="3.40.47.10">
    <property type="match status" value="1"/>
</dbReference>
<dbReference type="PIRSF" id="PIRSF036417">
    <property type="entry name" value="3-ktacl-CoA_syn"/>
    <property type="match status" value="1"/>
</dbReference>
<dbReference type="Pfam" id="PF08392">
    <property type="entry name" value="FAE1_CUT1_RppA"/>
    <property type="match status" value="1"/>
</dbReference>
<evidence type="ECO:0000313" key="10">
    <source>
        <dbReference type="EnsemblPlants" id="KQJ97060"/>
    </source>
</evidence>
<dbReference type="RefSeq" id="XP_003574048.1">
    <property type="nucleotide sequence ID" value="XM_003574000.4"/>
</dbReference>
<feature type="active site" evidence="5">
    <location>
        <position position="390"/>
    </location>
</feature>
<dbReference type="Proteomes" id="UP000008810">
    <property type="component" value="Chromosome 3"/>
</dbReference>
<dbReference type="CDD" id="cd00831">
    <property type="entry name" value="CHS_like"/>
    <property type="match status" value="1"/>
</dbReference>
<dbReference type="GO" id="GO:0016020">
    <property type="term" value="C:membrane"/>
    <property type="evidence" value="ECO:0007669"/>
    <property type="project" value="InterPro"/>
</dbReference>
<evidence type="ECO:0000256" key="5">
    <source>
        <dbReference type="PIRSR" id="PIRSR036417-1"/>
    </source>
</evidence>
<evidence type="ECO:0000256" key="2">
    <source>
        <dbReference type="ARBA" id="ARBA00022679"/>
    </source>
</evidence>
<reference evidence="9 10" key="1">
    <citation type="journal article" date="2010" name="Nature">
        <title>Genome sequencing and analysis of the model grass Brachypodium distachyon.</title>
        <authorList>
            <consortium name="International Brachypodium Initiative"/>
        </authorList>
    </citation>
    <scope>NUCLEOTIDE SEQUENCE [LARGE SCALE GENOMIC DNA]</scope>
    <source>
        <strain evidence="9">Bd21</strain>
        <strain evidence="10">cv. Bd21</strain>
    </source>
</reference>
<name>I1I4M1_BRADI</name>
<dbReference type="InterPro" id="IPR013747">
    <property type="entry name" value="ACP_syn_III_C"/>
</dbReference>
<dbReference type="EMBL" id="CM000882">
    <property type="protein sequence ID" value="KQJ97060.1"/>
    <property type="molecule type" value="Genomic_DNA"/>
</dbReference>
<dbReference type="InterPro" id="IPR012392">
    <property type="entry name" value="3-ktacl-CoA_syn"/>
</dbReference>
<feature type="active site" evidence="5">
    <location>
        <position position="386"/>
    </location>
</feature>
<dbReference type="InterPro" id="IPR016039">
    <property type="entry name" value="Thiolase-like"/>
</dbReference>
<evidence type="ECO:0000256" key="4">
    <source>
        <dbReference type="PIRNR" id="PIRNR036417"/>
    </source>
</evidence>
<evidence type="ECO:0000256" key="6">
    <source>
        <dbReference type="SAM" id="SignalP"/>
    </source>
</evidence>
<dbReference type="OrthoDB" id="329835at2759"/>
<dbReference type="InterPro" id="IPR013601">
    <property type="entry name" value="FAE1_typ3_polyketide_synth"/>
</dbReference>
<accession>I1I4M1</accession>
<evidence type="ECO:0000313" key="9">
    <source>
        <dbReference type="EMBL" id="KQJ97060.1"/>
    </source>
</evidence>
<gene>
    <name evidence="10" type="primary">LOC100836571</name>
    <name evidence="9" type="ORF">BRADI_3g28560v3</name>
</gene>
<comment type="pathway">
    <text evidence="4">Lipid metabolism; fatty acid biosynthesis.</text>
</comment>
<dbReference type="GO" id="GO:0006633">
    <property type="term" value="P:fatty acid biosynthetic process"/>
    <property type="evidence" value="ECO:0007669"/>
    <property type="project" value="UniProtKB-UniPathway"/>
</dbReference>
<comment type="similarity">
    <text evidence="1 4">Belongs to the thiolase-like superfamily. Chalcone/stilbene synthases family.</text>
</comment>
<dbReference type="GeneID" id="100836571"/>
<feature type="active site" evidence="5">
    <location>
        <position position="357"/>
    </location>
</feature>
<dbReference type="Gramene" id="KQJ97060">
    <property type="protein sequence ID" value="KQJ97060"/>
    <property type="gene ID" value="BRADI_3g28560v3"/>
</dbReference>
<dbReference type="KEGG" id="bdi:100836571"/>
<dbReference type="EC" id="2.3.1.-" evidence="4"/>
<keyword evidence="3 4" id="KW-0012">Acyltransferase</keyword>
<feature type="chain" id="PRO_5014095060" description="3-ketoacyl-CoA synthase" evidence="6">
    <location>
        <begin position="21"/>
        <end position="473"/>
    </location>
</feature>
<dbReference type="GO" id="GO:0016747">
    <property type="term" value="F:acyltransferase activity, transferring groups other than amino-acyl groups"/>
    <property type="evidence" value="ECO:0007669"/>
    <property type="project" value="InterPro"/>
</dbReference>
<reference evidence="10" key="3">
    <citation type="submission" date="2018-08" db="UniProtKB">
        <authorList>
            <consortium name="EnsemblPlants"/>
        </authorList>
    </citation>
    <scope>IDENTIFICATION</scope>
    <source>
        <strain evidence="10">cv. Bd21</strain>
    </source>
</reference>
<protein>
    <recommendedName>
        <fullName evidence="4">3-ketoacyl-CoA synthase</fullName>
        <ecNumber evidence="4">2.3.1.-</ecNumber>
    </recommendedName>
</protein>
<feature type="signal peptide" evidence="6">
    <location>
        <begin position="1"/>
        <end position="20"/>
    </location>
</feature>
<dbReference type="UniPathway" id="UPA00094"/>
<feature type="active site" evidence="5">
    <location>
        <position position="176"/>
    </location>
</feature>
<dbReference type="OMA" id="MLSTRFC"/>
<dbReference type="AlphaFoldDB" id="I1I4M1"/>
<evidence type="ECO:0000256" key="1">
    <source>
        <dbReference type="ARBA" id="ARBA00005531"/>
    </source>
</evidence>
<keyword evidence="2 4" id="KW-0808">Transferase</keyword>
<evidence type="ECO:0000313" key="11">
    <source>
        <dbReference type="Proteomes" id="UP000008810"/>
    </source>
</evidence>
<keyword evidence="6" id="KW-0732">Signal</keyword>
<reference evidence="9" key="2">
    <citation type="submission" date="2017-06" db="EMBL/GenBank/DDBJ databases">
        <title>WGS assembly of Brachypodium distachyon.</title>
        <authorList>
            <consortium name="The International Brachypodium Initiative"/>
            <person name="Lucas S."/>
            <person name="Harmon-Smith M."/>
            <person name="Lail K."/>
            <person name="Tice H."/>
            <person name="Grimwood J."/>
            <person name="Bruce D."/>
            <person name="Barry K."/>
            <person name="Shu S."/>
            <person name="Lindquist E."/>
            <person name="Wang M."/>
            <person name="Pitluck S."/>
            <person name="Vogel J.P."/>
            <person name="Garvin D.F."/>
            <person name="Mockler T.C."/>
            <person name="Schmutz J."/>
            <person name="Rokhsar D."/>
            <person name="Bevan M.W."/>
        </authorList>
    </citation>
    <scope>NUCLEOTIDE SEQUENCE</scope>
    <source>
        <strain evidence="9">Bd21</strain>
    </source>
</reference>
<feature type="domain" description="Beta-ketoacyl-[acyl-carrier-protein] synthase III C-terminal" evidence="8">
    <location>
        <begin position="350"/>
        <end position="432"/>
    </location>
</feature>
<evidence type="ECO:0000259" key="7">
    <source>
        <dbReference type="Pfam" id="PF08392"/>
    </source>
</evidence>
<dbReference type="EnsemblPlants" id="KQJ97060">
    <property type="protein sequence ID" value="KQJ97060"/>
    <property type="gene ID" value="BRADI_3g28560v3"/>
</dbReference>
<evidence type="ECO:0000256" key="3">
    <source>
        <dbReference type="ARBA" id="ARBA00023315"/>
    </source>
</evidence>
<dbReference type="SUPFAM" id="SSF53901">
    <property type="entry name" value="Thiolase-like"/>
    <property type="match status" value="1"/>
</dbReference>